<keyword evidence="7 11" id="KW-0256">Endoplasmic reticulum</keyword>
<comment type="similarity">
    <text evidence="3 11">Belongs to the ALG14 family.</text>
</comment>
<evidence type="ECO:0000256" key="3">
    <source>
        <dbReference type="ARBA" id="ARBA00009731"/>
    </source>
</evidence>
<comment type="caution">
    <text evidence="12">The sequence shown here is derived from an EMBL/GenBank/DDBJ whole genome shotgun (WGS) entry which is preliminary data.</text>
</comment>
<dbReference type="PANTHER" id="PTHR12154">
    <property type="entry name" value="GLYCOSYL TRANSFERASE-RELATED"/>
    <property type="match status" value="1"/>
</dbReference>
<dbReference type="GO" id="GO:0004577">
    <property type="term" value="F:N-acetylglucosaminyldiphosphodolichol N-acetylglucosaminyltransferase activity"/>
    <property type="evidence" value="ECO:0007669"/>
    <property type="project" value="TreeGrafter"/>
</dbReference>
<comment type="subcellular location">
    <subcellularLocation>
        <location evidence="1 11">Endoplasmic reticulum membrane</location>
        <topology evidence="1 11">Single-pass membrane protein</topology>
    </subcellularLocation>
    <subcellularLocation>
        <location evidence="2">Nucleus membrane</location>
        <topology evidence="2">Single-pass membrane protein</topology>
    </subcellularLocation>
</comment>
<organism evidence="12 13">
    <name type="scientific">Imshaugia aleurites</name>
    <dbReference type="NCBI Taxonomy" id="172621"/>
    <lineage>
        <taxon>Eukaryota</taxon>
        <taxon>Fungi</taxon>
        <taxon>Dikarya</taxon>
        <taxon>Ascomycota</taxon>
        <taxon>Pezizomycotina</taxon>
        <taxon>Lecanoromycetes</taxon>
        <taxon>OSLEUM clade</taxon>
        <taxon>Lecanoromycetidae</taxon>
        <taxon>Lecanorales</taxon>
        <taxon>Lecanorineae</taxon>
        <taxon>Parmeliaceae</taxon>
        <taxon>Imshaugia</taxon>
    </lineage>
</organism>
<evidence type="ECO:0000256" key="10">
    <source>
        <dbReference type="ARBA" id="ARBA00032062"/>
    </source>
</evidence>
<evidence type="ECO:0000256" key="2">
    <source>
        <dbReference type="ARBA" id="ARBA00004590"/>
    </source>
</evidence>
<comment type="caution">
    <text evidence="11">Lacks conserved residue(s) required for the propagation of feature annotation.</text>
</comment>
<evidence type="ECO:0000256" key="5">
    <source>
        <dbReference type="ARBA" id="ARBA00017467"/>
    </source>
</evidence>
<keyword evidence="6 11" id="KW-0812">Transmembrane</keyword>
<comment type="function">
    <text evidence="11">Involved in protein N-glycosylation. Essential for the second step of the dolichol-linked oligosaccharide pathway. Anchors the catalytic subunit ALG13 to the ER.</text>
</comment>
<dbReference type="Pfam" id="PF08660">
    <property type="entry name" value="Alg14"/>
    <property type="match status" value="1"/>
</dbReference>
<dbReference type="OrthoDB" id="17098at2759"/>
<proteinExistence type="inferred from homology"/>
<evidence type="ECO:0000256" key="1">
    <source>
        <dbReference type="ARBA" id="ARBA00004389"/>
    </source>
</evidence>
<keyword evidence="13" id="KW-1185">Reference proteome</keyword>
<feature type="transmembrane region" description="Helical" evidence="11">
    <location>
        <begin position="142"/>
        <end position="160"/>
    </location>
</feature>
<evidence type="ECO:0000256" key="4">
    <source>
        <dbReference type="ARBA" id="ARBA00011335"/>
    </source>
</evidence>
<protein>
    <recommendedName>
        <fullName evidence="5 11">UDP-N-acetylglucosamine transferase subunit ALG14</fullName>
    </recommendedName>
    <alternativeName>
        <fullName evidence="10 11">Asparagine-linked glycosylation protein 14</fullName>
    </alternativeName>
</protein>
<evidence type="ECO:0000313" key="12">
    <source>
        <dbReference type="EMBL" id="CAF9914492.1"/>
    </source>
</evidence>
<dbReference type="EMBL" id="CAJPDT010000013">
    <property type="protein sequence ID" value="CAF9914492.1"/>
    <property type="molecule type" value="Genomic_DNA"/>
</dbReference>
<keyword evidence="8 11" id="KW-1133">Transmembrane helix</keyword>
<comment type="subunit">
    <text evidence="4 11">Heterodimer with ALG13 to form a functional enzyme.</text>
</comment>
<evidence type="ECO:0000256" key="7">
    <source>
        <dbReference type="ARBA" id="ARBA00022824"/>
    </source>
</evidence>
<feature type="transmembrane region" description="Helical" evidence="11">
    <location>
        <begin position="180"/>
        <end position="198"/>
    </location>
</feature>
<accession>A0A8H3F1Y3</accession>
<keyword evidence="9 11" id="KW-0472">Membrane</keyword>
<dbReference type="Proteomes" id="UP000664534">
    <property type="component" value="Unassembled WGS sequence"/>
</dbReference>
<dbReference type="InterPro" id="IPR013969">
    <property type="entry name" value="Oligosacch_biosynth_Alg14"/>
</dbReference>
<keyword evidence="12" id="KW-0808">Transferase</keyword>
<evidence type="ECO:0000256" key="8">
    <source>
        <dbReference type="ARBA" id="ARBA00022989"/>
    </source>
</evidence>
<evidence type="ECO:0000256" key="11">
    <source>
        <dbReference type="RuleBase" id="RU362127"/>
    </source>
</evidence>
<evidence type="ECO:0000313" key="13">
    <source>
        <dbReference type="Proteomes" id="UP000664534"/>
    </source>
</evidence>
<dbReference type="GO" id="GO:0031965">
    <property type="term" value="C:nuclear membrane"/>
    <property type="evidence" value="ECO:0007669"/>
    <property type="project" value="UniProtKB-SubCell"/>
</dbReference>
<evidence type="ECO:0000256" key="9">
    <source>
        <dbReference type="ARBA" id="ARBA00023136"/>
    </source>
</evidence>
<name>A0A8H3F1Y3_9LECA</name>
<gene>
    <name evidence="11 12" type="primary">ALG14</name>
    <name evidence="12" type="ORF">IMSHALPRED_001924</name>
</gene>
<sequence>MPPLPYILAITLILLTTATLRLIYILPALHRRRPAPRKRGTPTHLLIVLGSGGHTAEMLSLLAPLNPAHYTYRTYVTGSGDDFSAERAHEFERRLVAKNAEEKEKSEPVSLAHRDGKGTTGISRSDYSIHTVPRARQIHQSLLSSPLSSLRCLCACLRLLYWHPNGYPDLILTNGPATSLILILAATILRYFAFLPVVGPAAQSARGRTVSGTMRVVYVESWARVKRPSLSGRIIVWCGLCDRMLVQWKGLQDRGWGEYKGVLVR</sequence>
<dbReference type="AlphaFoldDB" id="A0A8H3F1Y3"/>
<dbReference type="Gene3D" id="3.40.50.2000">
    <property type="entry name" value="Glycogen Phosphorylase B"/>
    <property type="match status" value="1"/>
</dbReference>
<evidence type="ECO:0000256" key="6">
    <source>
        <dbReference type="ARBA" id="ARBA00022692"/>
    </source>
</evidence>
<dbReference type="GO" id="GO:0006488">
    <property type="term" value="P:dolichol-linked oligosaccharide biosynthetic process"/>
    <property type="evidence" value="ECO:0007669"/>
    <property type="project" value="InterPro"/>
</dbReference>
<dbReference type="GO" id="GO:0043541">
    <property type="term" value="C:UDP-N-acetylglucosamine transferase complex"/>
    <property type="evidence" value="ECO:0007669"/>
    <property type="project" value="TreeGrafter"/>
</dbReference>
<reference evidence="12" key="1">
    <citation type="submission" date="2021-03" db="EMBL/GenBank/DDBJ databases">
        <authorList>
            <person name="Tagirdzhanova G."/>
        </authorList>
    </citation>
    <scope>NUCLEOTIDE SEQUENCE</scope>
</reference>
<feature type="transmembrane region" description="Helical" evidence="11">
    <location>
        <begin position="6"/>
        <end position="29"/>
    </location>
</feature>
<dbReference type="PANTHER" id="PTHR12154:SF4">
    <property type="entry name" value="UDP-N-ACETYLGLUCOSAMINE TRANSFERASE SUBUNIT ALG14 HOMOLOG"/>
    <property type="match status" value="1"/>
</dbReference>